<feature type="domain" description="NET" evidence="8">
    <location>
        <begin position="740"/>
        <end position="821"/>
    </location>
</feature>
<feature type="region of interest" description="Disordered" evidence="6">
    <location>
        <begin position="46"/>
        <end position="80"/>
    </location>
</feature>
<dbReference type="EMBL" id="JBDFQZ010000012">
    <property type="protein sequence ID" value="KAK9674484.1"/>
    <property type="molecule type" value="Genomic_DNA"/>
</dbReference>
<protein>
    <recommendedName>
        <fullName evidence="11">Transcription factor GTE4</fullName>
    </recommendedName>
</protein>
<feature type="region of interest" description="Disordered" evidence="6">
    <location>
        <begin position="722"/>
        <end position="751"/>
    </location>
</feature>
<dbReference type="PRINTS" id="PR00503">
    <property type="entry name" value="BROMODOMAIN"/>
</dbReference>
<evidence type="ECO:0000256" key="1">
    <source>
        <dbReference type="ARBA" id="ARBA00023015"/>
    </source>
</evidence>
<name>A0AAW1HEP7_SAPOF</name>
<dbReference type="InterPro" id="IPR038336">
    <property type="entry name" value="NET_sf"/>
</dbReference>
<dbReference type="InterPro" id="IPR001487">
    <property type="entry name" value="Bromodomain"/>
</dbReference>
<evidence type="ECO:0000259" key="8">
    <source>
        <dbReference type="PROSITE" id="PS51525"/>
    </source>
</evidence>
<feature type="compositionally biased region" description="Low complexity" evidence="6">
    <location>
        <begin position="883"/>
        <end position="899"/>
    </location>
</feature>
<evidence type="ECO:0000313" key="10">
    <source>
        <dbReference type="Proteomes" id="UP001443914"/>
    </source>
</evidence>
<feature type="region of interest" description="Disordered" evidence="6">
    <location>
        <begin position="535"/>
        <end position="564"/>
    </location>
</feature>
<evidence type="ECO:0000256" key="3">
    <source>
        <dbReference type="ARBA" id="ARBA00023163"/>
    </source>
</evidence>
<evidence type="ECO:0000256" key="2">
    <source>
        <dbReference type="ARBA" id="ARBA00023117"/>
    </source>
</evidence>
<dbReference type="AlphaFoldDB" id="A0AAW1HEP7"/>
<evidence type="ECO:0000256" key="6">
    <source>
        <dbReference type="SAM" id="MobiDB-lite"/>
    </source>
</evidence>
<reference evidence="9" key="1">
    <citation type="submission" date="2024-03" db="EMBL/GenBank/DDBJ databases">
        <title>WGS assembly of Saponaria officinalis var. Norfolk2.</title>
        <authorList>
            <person name="Jenkins J."/>
            <person name="Shu S."/>
            <person name="Grimwood J."/>
            <person name="Barry K."/>
            <person name="Goodstein D."/>
            <person name="Schmutz J."/>
            <person name="Leebens-Mack J."/>
            <person name="Osbourn A."/>
        </authorList>
    </citation>
    <scope>NUCLEOTIDE SEQUENCE [LARGE SCALE GENOMIC DNA]</scope>
    <source>
        <strain evidence="9">JIC</strain>
    </source>
</reference>
<dbReference type="SUPFAM" id="SSF47370">
    <property type="entry name" value="Bromodomain"/>
    <property type="match status" value="1"/>
</dbReference>
<dbReference type="Gene3D" id="1.20.920.10">
    <property type="entry name" value="Bromodomain-like"/>
    <property type="match status" value="1"/>
</dbReference>
<keyword evidence="2 4" id="KW-0103">Bromodomain</keyword>
<organism evidence="9 10">
    <name type="scientific">Saponaria officinalis</name>
    <name type="common">Common soapwort</name>
    <name type="synonym">Lychnis saponaria</name>
    <dbReference type="NCBI Taxonomy" id="3572"/>
    <lineage>
        <taxon>Eukaryota</taxon>
        <taxon>Viridiplantae</taxon>
        <taxon>Streptophyta</taxon>
        <taxon>Embryophyta</taxon>
        <taxon>Tracheophyta</taxon>
        <taxon>Spermatophyta</taxon>
        <taxon>Magnoliopsida</taxon>
        <taxon>eudicotyledons</taxon>
        <taxon>Gunneridae</taxon>
        <taxon>Pentapetalae</taxon>
        <taxon>Caryophyllales</taxon>
        <taxon>Caryophyllaceae</taxon>
        <taxon>Caryophylleae</taxon>
        <taxon>Saponaria</taxon>
    </lineage>
</organism>
<keyword evidence="3" id="KW-0804">Transcription</keyword>
<feature type="coiled-coil region" evidence="5">
    <location>
        <begin position="412"/>
        <end position="446"/>
    </location>
</feature>
<dbReference type="InterPro" id="IPR036427">
    <property type="entry name" value="Bromodomain-like_sf"/>
</dbReference>
<keyword evidence="1" id="KW-0805">Transcription regulation</keyword>
<feature type="compositionally biased region" description="Basic and acidic residues" evidence="6">
    <location>
        <begin position="46"/>
        <end position="59"/>
    </location>
</feature>
<comment type="caution">
    <text evidence="9">The sequence shown here is derived from an EMBL/GenBank/DDBJ whole genome shotgun (WGS) entry which is preliminary data.</text>
</comment>
<evidence type="ECO:0000256" key="4">
    <source>
        <dbReference type="PROSITE-ProRule" id="PRU00035"/>
    </source>
</evidence>
<evidence type="ECO:0000259" key="7">
    <source>
        <dbReference type="PROSITE" id="PS50014"/>
    </source>
</evidence>
<dbReference type="SMART" id="SM00297">
    <property type="entry name" value="BROMO"/>
    <property type="match status" value="1"/>
</dbReference>
<dbReference type="PROSITE" id="PS50014">
    <property type="entry name" value="BROMODOMAIN_2"/>
    <property type="match status" value="1"/>
</dbReference>
<dbReference type="Gene3D" id="1.20.1270.220">
    <property type="match status" value="1"/>
</dbReference>
<proteinExistence type="predicted"/>
<feature type="compositionally biased region" description="Basic and acidic residues" evidence="6">
    <location>
        <begin position="742"/>
        <end position="751"/>
    </location>
</feature>
<dbReference type="PROSITE" id="PS51525">
    <property type="entry name" value="NET"/>
    <property type="match status" value="1"/>
</dbReference>
<dbReference type="Proteomes" id="UP001443914">
    <property type="component" value="Unassembled WGS sequence"/>
</dbReference>
<evidence type="ECO:0000313" key="9">
    <source>
        <dbReference type="EMBL" id="KAK9674484.1"/>
    </source>
</evidence>
<dbReference type="Pfam" id="PF00439">
    <property type="entry name" value="Bromodomain"/>
    <property type="match status" value="1"/>
</dbReference>
<dbReference type="InterPro" id="IPR027353">
    <property type="entry name" value="NET_dom"/>
</dbReference>
<dbReference type="PANTHER" id="PTHR45926">
    <property type="entry name" value="OSJNBA0053K19.4 PROTEIN"/>
    <property type="match status" value="1"/>
</dbReference>
<keyword evidence="10" id="KW-1185">Reference proteome</keyword>
<evidence type="ECO:0008006" key="11">
    <source>
        <dbReference type="Google" id="ProtNLM"/>
    </source>
</evidence>
<gene>
    <name evidence="9" type="ORF">RND81_12G235600</name>
</gene>
<evidence type="ECO:0000256" key="5">
    <source>
        <dbReference type="SAM" id="Coils"/>
    </source>
</evidence>
<feature type="compositionally biased region" description="Basic residues" evidence="6">
    <location>
        <begin position="544"/>
        <end position="555"/>
    </location>
</feature>
<feature type="compositionally biased region" description="Acidic residues" evidence="6">
    <location>
        <begin position="900"/>
        <end position="910"/>
    </location>
</feature>
<keyword evidence="5" id="KW-0175">Coiled coil</keyword>
<feature type="region of interest" description="Disordered" evidence="6">
    <location>
        <begin position="837"/>
        <end position="923"/>
    </location>
</feature>
<dbReference type="Pfam" id="PF17035">
    <property type="entry name" value="BET"/>
    <property type="match status" value="1"/>
</dbReference>
<feature type="domain" description="Bromo" evidence="7">
    <location>
        <begin position="581"/>
        <end position="653"/>
    </location>
</feature>
<accession>A0AAW1HEP7</accession>
<sequence>MASGISGAKESSKNKWGENIKVYARKIHVRPEKNFINNTLVSKNRLNDKNDEKTSDKTAVKSNGVDKNNVDNGTLTGKNVEKNCENGVGEVTHNKNSVKEVSDITRNNLERNGENVVEEALCNENIIVETNGGDKNQVTHNKNSVKEVSDITGNNLERNGENVVEEALCNENIVVETNGGDKNHVINDTLIESDVEMNREKVIKEVLDNEICVKEVPTVTGNDLEKTCENVLEEVPSNENIIEEMVETTNNEYIVKEVSTMTNDVEKSSEKIIEEVPSNGNIAMEVLDAVDSDKKTLCNGNDLKDVTNTQQVSKIENNIEAPKGMTNVNGTLHNEYNVIESPHIEKNVVDAPNDHIEMSEEVLRKSSSPKFVEEANLLQLHHNPSNVETSLPNGHDHNGVLVNGAIREERPAAKSKEEVRYLKRKLEDELNQIRKMARKLQVKETQLSSVGFDRGMSREKAPVNGGLENDVNSMTGIEKSSYVGYDAPRSFIQLSSSVTNDGYHGLGENVHEKEKRTPKANQFYQNSEFLLGKEKIPSAESNKKAKSSGRGRKHGNRDIDSRSGFDKKFRKKCNDLLQRLRNHKHGWVFNVPVDVNKFGIHDYFDIIKNPMDLGTVKTRLTTNWYKTPRAFAEDVRLTFHNAMTYNPAGQDVHIMAKELLRILEEKWSSIEADYDRKSRYETFRDAGPIHMPLPPPPLLHLPPSFQELKNSEMSQSMPVQPEAIPKFTPSVGRTPAPKKPKARDPDKRDMTFDEKQKLSTNLQCLPSEKLDDIVQIIKRRDSAFSQHDDEIEVDIDKVDAETLWELDRFVVNYKKRLSKHKRKAEIAMQARAAAAEAARETVPPAPANVEAPKEDRTGIVPDEGNVGASRHVQQERHGENAGDSSNTSSSSDSGSSSSDSDSDSSSDSEQLEAKQLIDSASLTDQSYDLAIPAQRDDIQFDGVSYSLSFELFL</sequence>